<dbReference type="Proteomes" id="UP000241890">
    <property type="component" value="Unassembled WGS sequence"/>
</dbReference>
<evidence type="ECO:0000313" key="3">
    <source>
        <dbReference type="Proteomes" id="UP000241890"/>
    </source>
</evidence>
<reference evidence="2 3" key="1">
    <citation type="submission" date="2017-12" db="EMBL/GenBank/DDBJ databases">
        <title>Sequencing, de novo assembly and annotation of complete genome of a new Thraustochytrid species, strain FCC1311.</title>
        <authorList>
            <person name="Sedici K."/>
            <person name="Godart F."/>
            <person name="Aiese Cigliano R."/>
            <person name="Sanseverino W."/>
            <person name="Barakat M."/>
            <person name="Ortet P."/>
            <person name="Marechal E."/>
            <person name="Cagnac O."/>
            <person name="Amato A."/>
        </authorList>
    </citation>
    <scope>NUCLEOTIDE SEQUENCE [LARGE SCALE GENOMIC DNA]</scope>
</reference>
<proteinExistence type="predicted"/>
<accession>A0A2R5G485</accession>
<feature type="region of interest" description="Disordered" evidence="1">
    <location>
        <begin position="383"/>
        <end position="445"/>
    </location>
</feature>
<feature type="compositionally biased region" description="Acidic residues" evidence="1">
    <location>
        <begin position="384"/>
        <end position="396"/>
    </location>
</feature>
<dbReference type="InParanoid" id="A0A2R5G485"/>
<protein>
    <submittedName>
        <fullName evidence="2">Uncharacterized protein</fullName>
    </submittedName>
</protein>
<evidence type="ECO:0000256" key="1">
    <source>
        <dbReference type="SAM" id="MobiDB-lite"/>
    </source>
</evidence>
<comment type="caution">
    <text evidence="2">The sequence shown here is derived from an EMBL/GenBank/DDBJ whole genome shotgun (WGS) entry which is preliminary data.</text>
</comment>
<evidence type="ECO:0000313" key="2">
    <source>
        <dbReference type="EMBL" id="GBG25842.1"/>
    </source>
</evidence>
<name>A0A2R5G485_9STRA</name>
<dbReference type="EMBL" id="BEYU01000016">
    <property type="protein sequence ID" value="GBG25842.1"/>
    <property type="molecule type" value="Genomic_DNA"/>
</dbReference>
<gene>
    <name evidence="2" type="ORF">FCC1311_020612</name>
</gene>
<feature type="compositionally biased region" description="Acidic residues" evidence="1">
    <location>
        <begin position="403"/>
        <end position="443"/>
    </location>
</feature>
<feature type="region of interest" description="Disordered" evidence="1">
    <location>
        <begin position="50"/>
        <end position="99"/>
    </location>
</feature>
<organism evidence="2 3">
    <name type="scientific">Hondaea fermentalgiana</name>
    <dbReference type="NCBI Taxonomy" id="2315210"/>
    <lineage>
        <taxon>Eukaryota</taxon>
        <taxon>Sar</taxon>
        <taxon>Stramenopiles</taxon>
        <taxon>Bigyra</taxon>
        <taxon>Labyrinthulomycetes</taxon>
        <taxon>Thraustochytrida</taxon>
        <taxon>Thraustochytriidae</taxon>
        <taxon>Hondaea</taxon>
    </lineage>
</organism>
<keyword evidence="3" id="KW-1185">Reference proteome</keyword>
<dbReference type="AlphaFoldDB" id="A0A2R5G485"/>
<sequence>MESLEAQIKSDTGELSFEKMVKAYEPFTIANDDLLDYGRIARVTADLETSSTTNAGHGPAADANQHGKGGKASGGAAGNAKSNETTRGAHGGKKAQADANFREIRALKETLHKLEQENQSLQQEAATRRKKEEDLKSMERVMMTFDGIRAQLEAQRGDLQKKLAAKEASVREMQDKLDQALRARASPVPATPSEANAALKAHADILEEEVGRLQKELDASITEATAARHDASMKSIDLEVKEAQEAYLKVRIENMEADLASKDNALQTKTLQVAELSAVAQHLQFQLQLQVQAQAQAQAQMQAYVAATQASQANNAMLHPLESKSEVLPESVGPPNNVKHIPDAHLRSDADAASSLDVASLDEALALDTGMTAAPDALIAHDPEADENQEGALEDETERRDEDAEGEDLDADGQDDEVEVEAENNDDDDDDDVEEEEEEEDEPAWLFALASSERARFIDEMEFSANEVTVLDSIAKLDAWVRGDLGRFIDTSEASDRLAGLDAWGEAFCRCLRDLLAELCNRDICIILHVQSERDGDPKTVSTANRHERLFVNLVANAYESASDPGKVILGLEGWSGTQVPVDYVLGEDSPTSGGFHKVVSFASWTQASSPLQ</sequence>